<feature type="chain" id="PRO_5015636297" evidence="1">
    <location>
        <begin position="30"/>
        <end position="145"/>
    </location>
</feature>
<gene>
    <name evidence="2" type="ORF">C8N35_105262</name>
</gene>
<keyword evidence="1" id="KW-0732">Signal</keyword>
<accession>A0A2T5V940</accession>
<sequence length="145" mass="16612">MVTRPGEWGMRISDLLVAAAAFMATSATAGEVHIISRDQAGSFLSSHQIFLKDQPRQSMTHVDYCGHTYYVFWDTIDWLDNQAYEGHRLGVEYSNGKNWRLICRNPEKQLAQVREEERPQVQGAPDIPASKKYGWIELLNKRSAR</sequence>
<comment type="caution">
    <text evidence="2">The sequence shown here is derived from an EMBL/GenBank/DDBJ whole genome shotgun (WGS) entry which is preliminary data.</text>
</comment>
<keyword evidence="3" id="KW-1185">Reference proteome</keyword>
<dbReference type="EMBL" id="QAYG01000005">
    <property type="protein sequence ID" value="PTW60258.1"/>
    <property type="molecule type" value="Genomic_DNA"/>
</dbReference>
<dbReference type="AlphaFoldDB" id="A0A2T5V940"/>
<protein>
    <submittedName>
        <fullName evidence="2">Uncharacterized protein</fullName>
    </submittedName>
</protein>
<evidence type="ECO:0000313" key="2">
    <source>
        <dbReference type="EMBL" id="PTW60258.1"/>
    </source>
</evidence>
<reference evidence="2 3" key="1">
    <citation type="submission" date="2018-04" db="EMBL/GenBank/DDBJ databases">
        <title>Genomic Encyclopedia of Archaeal and Bacterial Type Strains, Phase II (KMG-II): from individual species to whole genera.</title>
        <authorList>
            <person name="Goeker M."/>
        </authorList>
    </citation>
    <scope>NUCLEOTIDE SEQUENCE [LARGE SCALE GENOMIC DNA]</scope>
    <source>
        <strain evidence="2 3">DSM 23382</strain>
    </source>
</reference>
<name>A0A2T5V940_9HYPH</name>
<evidence type="ECO:0000256" key="1">
    <source>
        <dbReference type="SAM" id="SignalP"/>
    </source>
</evidence>
<dbReference type="Proteomes" id="UP000244081">
    <property type="component" value="Unassembled WGS sequence"/>
</dbReference>
<proteinExistence type="predicted"/>
<evidence type="ECO:0000313" key="3">
    <source>
        <dbReference type="Proteomes" id="UP000244081"/>
    </source>
</evidence>
<feature type="signal peptide" evidence="1">
    <location>
        <begin position="1"/>
        <end position="29"/>
    </location>
</feature>
<organism evidence="2 3">
    <name type="scientific">Breoghania corrubedonensis</name>
    <dbReference type="NCBI Taxonomy" id="665038"/>
    <lineage>
        <taxon>Bacteria</taxon>
        <taxon>Pseudomonadati</taxon>
        <taxon>Pseudomonadota</taxon>
        <taxon>Alphaproteobacteria</taxon>
        <taxon>Hyphomicrobiales</taxon>
        <taxon>Stappiaceae</taxon>
        <taxon>Breoghania</taxon>
    </lineage>
</organism>